<dbReference type="Pfam" id="PF01850">
    <property type="entry name" value="PIN"/>
    <property type="match status" value="1"/>
</dbReference>
<dbReference type="HAMAP" id="MF_00265">
    <property type="entry name" value="VapC_Nob1"/>
    <property type="match status" value="1"/>
</dbReference>
<evidence type="ECO:0000259" key="6">
    <source>
        <dbReference type="Pfam" id="PF01850"/>
    </source>
</evidence>
<keyword evidence="1 5" id="KW-1277">Toxin-antitoxin system</keyword>
<dbReference type="Proteomes" id="UP000251205">
    <property type="component" value="Unassembled WGS sequence"/>
</dbReference>
<dbReference type="EC" id="3.1.-.-" evidence="5"/>
<dbReference type="SUPFAM" id="SSF88723">
    <property type="entry name" value="PIN domain-like"/>
    <property type="match status" value="1"/>
</dbReference>
<comment type="function">
    <text evidence="5">Toxic component of a toxin-antitoxin (TA) system. An RNase.</text>
</comment>
<feature type="binding site" evidence="5">
    <location>
        <position position="103"/>
    </location>
    <ligand>
        <name>Mg(2+)</name>
        <dbReference type="ChEBI" id="CHEBI:18420"/>
    </ligand>
</feature>
<reference evidence="7 8" key="1">
    <citation type="submission" date="2018-06" db="EMBL/GenBank/DDBJ databases">
        <title>Whole Genome Sequence of an efficient microsymbiont, Rhizobium tropici.</title>
        <authorList>
            <person name="Srinivasan R."/>
            <person name="Singh H.V."/>
            <person name="Srivastava R."/>
            <person name="Kumari B."/>
            <person name="Radhakrishna A."/>
        </authorList>
    </citation>
    <scope>NUCLEOTIDE SEQUENCE [LARGE SCALE GENOMIC DNA]</scope>
    <source>
        <strain evidence="7 8">IGFRI Rhizo-19</strain>
    </source>
</reference>
<sequence>MNEGFLLDTCAAIWLANEKPISQAAIDAVSEIAPGSDRLCISAMTAWELGMLISRGRIHSTKHALAWFEDFVKASAIHVRMATPAIMIAASYLPEPLHNDPMDRIIIATAREHDLTIITRDRAILAYGAAGHVKTLAC</sequence>
<dbReference type="EMBL" id="QMKK01000037">
    <property type="protein sequence ID" value="RAX40699.1"/>
    <property type="molecule type" value="Genomic_DNA"/>
</dbReference>
<dbReference type="InterPro" id="IPR052919">
    <property type="entry name" value="TA_system_RNase"/>
</dbReference>
<keyword evidence="4 5" id="KW-0378">Hydrolase</keyword>
<dbReference type="InterPro" id="IPR022907">
    <property type="entry name" value="VapC_family"/>
</dbReference>
<accession>A0A329Y9B7</accession>
<comment type="similarity">
    <text evidence="5">Belongs to the PINc/VapC protein family.</text>
</comment>
<dbReference type="InterPro" id="IPR041705">
    <property type="entry name" value="PIN_Sll0205"/>
</dbReference>
<dbReference type="CDD" id="cd09872">
    <property type="entry name" value="PIN_Sll0205-like"/>
    <property type="match status" value="1"/>
</dbReference>
<dbReference type="GO" id="GO:0016787">
    <property type="term" value="F:hydrolase activity"/>
    <property type="evidence" value="ECO:0007669"/>
    <property type="project" value="UniProtKB-KW"/>
</dbReference>
<dbReference type="Gene3D" id="3.40.50.1010">
    <property type="entry name" value="5'-nuclease"/>
    <property type="match status" value="1"/>
</dbReference>
<dbReference type="GO" id="GO:0000287">
    <property type="term" value="F:magnesium ion binding"/>
    <property type="evidence" value="ECO:0007669"/>
    <property type="project" value="UniProtKB-UniRule"/>
</dbReference>
<feature type="domain" description="PIN" evidence="6">
    <location>
        <begin position="6"/>
        <end position="125"/>
    </location>
</feature>
<dbReference type="InterPro" id="IPR029060">
    <property type="entry name" value="PIN-like_dom_sf"/>
</dbReference>
<dbReference type="PANTHER" id="PTHR36173">
    <property type="entry name" value="RIBONUCLEASE VAPC16-RELATED"/>
    <property type="match status" value="1"/>
</dbReference>
<evidence type="ECO:0000256" key="5">
    <source>
        <dbReference type="HAMAP-Rule" id="MF_00265"/>
    </source>
</evidence>
<dbReference type="GO" id="GO:0090729">
    <property type="term" value="F:toxin activity"/>
    <property type="evidence" value="ECO:0007669"/>
    <property type="project" value="UniProtKB-KW"/>
</dbReference>
<dbReference type="AlphaFoldDB" id="A0A329Y9B7"/>
<keyword evidence="5" id="KW-0460">Magnesium</keyword>
<evidence type="ECO:0000313" key="7">
    <source>
        <dbReference type="EMBL" id="RAX40699.1"/>
    </source>
</evidence>
<comment type="cofactor">
    <cofactor evidence="5">
        <name>Mg(2+)</name>
        <dbReference type="ChEBI" id="CHEBI:18420"/>
    </cofactor>
</comment>
<keyword evidence="2 5" id="KW-0540">Nuclease</keyword>
<keyword evidence="5" id="KW-0800">Toxin</keyword>
<evidence type="ECO:0000256" key="4">
    <source>
        <dbReference type="ARBA" id="ARBA00022801"/>
    </source>
</evidence>
<dbReference type="RefSeq" id="WP_112342583.1">
    <property type="nucleotide sequence ID" value="NZ_QMKK01000037.1"/>
</dbReference>
<name>A0A329Y9B7_RHITR</name>
<evidence type="ECO:0000256" key="3">
    <source>
        <dbReference type="ARBA" id="ARBA00022723"/>
    </source>
</evidence>
<dbReference type="InterPro" id="IPR002716">
    <property type="entry name" value="PIN_dom"/>
</dbReference>
<comment type="caution">
    <text evidence="7">The sequence shown here is derived from an EMBL/GenBank/DDBJ whole genome shotgun (WGS) entry which is preliminary data.</text>
</comment>
<keyword evidence="3 5" id="KW-0479">Metal-binding</keyword>
<gene>
    <name evidence="5" type="primary">vapC</name>
    <name evidence="7" type="ORF">DQ393_15065</name>
</gene>
<evidence type="ECO:0000256" key="2">
    <source>
        <dbReference type="ARBA" id="ARBA00022722"/>
    </source>
</evidence>
<protein>
    <recommendedName>
        <fullName evidence="5">Ribonuclease VapC</fullName>
        <shortName evidence="5">RNase VapC</shortName>
        <ecNumber evidence="5">3.1.-.-</ecNumber>
    </recommendedName>
    <alternativeName>
        <fullName evidence="5">Toxin VapC</fullName>
    </alternativeName>
</protein>
<feature type="binding site" evidence="5">
    <location>
        <position position="8"/>
    </location>
    <ligand>
        <name>Mg(2+)</name>
        <dbReference type="ChEBI" id="CHEBI:18420"/>
    </ligand>
</feature>
<proteinExistence type="inferred from homology"/>
<dbReference type="OrthoDB" id="9798990at2"/>
<evidence type="ECO:0000256" key="1">
    <source>
        <dbReference type="ARBA" id="ARBA00022649"/>
    </source>
</evidence>
<dbReference type="PANTHER" id="PTHR36173:SF1">
    <property type="entry name" value="RIBONUCLEASE VAPC22"/>
    <property type="match status" value="1"/>
</dbReference>
<organism evidence="7 8">
    <name type="scientific">Rhizobium tropici</name>
    <dbReference type="NCBI Taxonomy" id="398"/>
    <lineage>
        <taxon>Bacteria</taxon>
        <taxon>Pseudomonadati</taxon>
        <taxon>Pseudomonadota</taxon>
        <taxon>Alphaproteobacteria</taxon>
        <taxon>Hyphomicrobiales</taxon>
        <taxon>Rhizobiaceae</taxon>
        <taxon>Rhizobium/Agrobacterium group</taxon>
        <taxon>Rhizobium</taxon>
    </lineage>
</organism>
<evidence type="ECO:0000313" key="8">
    <source>
        <dbReference type="Proteomes" id="UP000251205"/>
    </source>
</evidence>
<dbReference type="GO" id="GO:0004540">
    <property type="term" value="F:RNA nuclease activity"/>
    <property type="evidence" value="ECO:0007669"/>
    <property type="project" value="InterPro"/>
</dbReference>